<feature type="transmembrane region" description="Helical" evidence="1">
    <location>
        <begin position="22"/>
        <end position="41"/>
    </location>
</feature>
<keyword evidence="3" id="KW-1185">Reference proteome</keyword>
<dbReference type="AlphaFoldDB" id="A0A286U6N9"/>
<keyword evidence="1" id="KW-1133">Transmembrane helix</keyword>
<organism evidence="2 3">
    <name type="scientific">Pyrrhoderma noxium</name>
    <dbReference type="NCBI Taxonomy" id="2282107"/>
    <lineage>
        <taxon>Eukaryota</taxon>
        <taxon>Fungi</taxon>
        <taxon>Dikarya</taxon>
        <taxon>Basidiomycota</taxon>
        <taxon>Agaricomycotina</taxon>
        <taxon>Agaricomycetes</taxon>
        <taxon>Hymenochaetales</taxon>
        <taxon>Hymenochaetaceae</taxon>
        <taxon>Pyrrhoderma</taxon>
    </lineage>
</organism>
<feature type="transmembrane region" description="Helical" evidence="1">
    <location>
        <begin position="180"/>
        <end position="199"/>
    </location>
</feature>
<dbReference type="InParanoid" id="A0A286U6N9"/>
<dbReference type="OrthoDB" id="5399848at2759"/>
<sequence>MLCTNHRVLLPGSPSTCTIDTALIPLPSFILFAFLMVYTLLRIIKSQSQAQKSNEDSYPIGIRTEPRSGSSYASESLFGTSRFSTSGKSMSNGLALSLDTDLDFRRTRPYKWGHKLYVTLIVCLFLLRVLELVRLGLAGMGLGLLPVALVGDVIALVMVCCSRSWGSWCSIIGWGVDRGLVISLSLVIHWALSLVFEAIKVARLIMYESAFSAKGTKYPSSDWVLDNACMLGLYAFFFFWEGAYLILLWRASLYSEDNNKDLNREEGRAKGEQDAILRHNTSLSIDNSNGFNPYSDYRDTSVPTNVSTQSSPKRTLADTDFHSLRNGLIESRSHWLQSMERENMGQSNRIQEKKGFKKFIPGFMHIGLNGTDHF</sequence>
<gene>
    <name evidence="2" type="ORF">PNOK_0897500</name>
</gene>
<dbReference type="GO" id="GO:0016740">
    <property type="term" value="F:transferase activity"/>
    <property type="evidence" value="ECO:0007669"/>
    <property type="project" value="UniProtKB-KW"/>
</dbReference>
<feature type="transmembrane region" description="Helical" evidence="1">
    <location>
        <begin position="112"/>
        <end position="130"/>
    </location>
</feature>
<protein>
    <submittedName>
        <fullName evidence="2">Glycosyltransferase family 8</fullName>
    </submittedName>
</protein>
<comment type="caution">
    <text evidence="2">The sequence shown here is derived from an EMBL/GenBank/DDBJ whole genome shotgun (WGS) entry which is preliminary data.</text>
</comment>
<keyword evidence="1" id="KW-0812">Transmembrane</keyword>
<dbReference type="Proteomes" id="UP000217199">
    <property type="component" value="Unassembled WGS sequence"/>
</dbReference>
<evidence type="ECO:0000256" key="1">
    <source>
        <dbReference type="SAM" id="Phobius"/>
    </source>
</evidence>
<name>A0A286U6N9_9AGAM</name>
<feature type="transmembrane region" description="Helical" evidence="1">
    <location>
        <begin position="136"/>
        <end position="159"/>
    </location>
</feature>
<proteinExistence type="predicted"/>
<accession>A0A286U6N9</accession>
<feature type="transmembrane region" description="Helical" evidence="1">
    <location>
        <begin position="231"/>
        <end position="249"/>
    </location>
</feature>
<keyword evidence="1" id="KW-0472">Membrane</keyword>
<evidence type="ECO:0000313" key="2">
    <source>
        <dbReference type="EMBL" id="PAV15214.1"/>
    </source>
</evidence>
<evidence type="ECO:0000313" key="3">
    <source>
        <dbReference type="Proteomes" id="UP000217199"/>
    </source>
</evidence>
<reference evidence="2 3" key="1">
    <citation type="journal article" date="2017" name="Mol. Ecol.">
        <title>Comparative and population genomic landscape of Phellinus noxius: A hypervariable fungus causing root rot in trees.</title>
        <authorList>
            <person name="Chung C.L."/>
            <person name="Lee T.J."/>
            <person name="Akiba M."/>
            <person name="Lee H.H."/>
            <person name="Kuo T.H."/>
            <person name="Liu D."/>
            <person name="Ke H.M."/>
            <person name="Yokoi T."/>
            <person name="Roa M.B."/>
            <person name="Lu M.J."/>
            <person name="Chang Y.Y."/>
            <person name="Ann P.J."/>
            <person name="Tsai J.N."/>
            <person name="Chen C.Y."/>
            <person name="Tzean S.S."/>
            <person name="Ota Y."/>
            <person name="Hattori T."/>
            <person name="Sahashi N."/>
            <person name="Liou R.F."/>
            <person name="Kikuchi T."/>
            <person name="Tsai I.J."/>
        </authorList>
    </citation>
    <scope>NUCLEOTIDE SEQUENCE [LARGE SCALE GENOMIC DNA]</scope>
    <source>
        <strain evidence="2 3">FFPRI411160</strain>
    </source>
</reference>
<dbReference type="EMBL" id="NBII01000010">
    <property type="protein sequence ID" value="PAV15214.1"/>
    <property type="molecule type" value="Genomic_DNA"/>
</dbReference>